<sequence length="347" mass="38297">MDLFDELPTQNFRPEPWRVSPWVAMSALQKAIRRNDKTIALRAASTLLANEPPRLWRRLLGICFEDVGLGAFDRVQSVVQSLSSGARDLLRGQEWSTATRLVGLLCVATKDRSADDLFIAASCHPQLAAARYEAERITNAEKLMRLEEPGALLSKAVIISDLAPSRWKRRSAPSIPSRLIWSALSKSGSSPKYVTISEAGYRKTREVLPMMVALLACSSHGESLMSSPEEVHSMLLPNGLPAYAFDGFSHEGKACLSTFLKTETETARWFRDQVRPSRRGKILGGLLFRIEGSAVNVRLRHAVADALRDLADNGFHADPDIQIGDAATLLRTDLETLNDIRALIAGH</sequence>
<reference evidence="1" key="1">
    <citation type="submission" date="2024-10" db="EMBL/GenBank/DDBJ databases">
        <title>Strain of Rhizobium-related bacteria isolated fromm roots of Vavilovia formosa.</title>
        <authorList>
            <person name="Kimeklis A."/>
            <person name="Afonin A."/>
        </authorList>
    </citation>
    <scope>NUCLEOTIDE SEQUENCE</scope>
    <source>
        <strain evidence="1">Vaf12</strain>
    </source>
</reference>
<accession>A0ACD5EZZ7</accession>
<protein>
    <submittedName>
        <fullName evidence="1">Uncharacterized protein</fullName>
    </submittedName>
</protein>
<proteinExistence type="predicted"/>
<organism evidence="1 2">
    <name type="scientific">Rhizobium leguminosarum</name>
    <dbReference type="NCBI Taxonomy" id="384"/>
    <lineage>
        <taxon>Bacteria</taxon>
        <taxon>Pseudomonadati</taxon>
        <taxon>Pseudomonadota</taxon>
        <taxon>Alphaproteobacteria</taxon>
        <taxon>Hyphomicrobiales</taxon>
        <taxon>Rhizobiaceae</taxon>
        <taxon>Rhizobium/Agrobacterium group</taxon>
        <taxon>Rhizobium</taxon>
    </lineage>
</organism>
<dbReference type="EMBL" id="CP171844">
    <property type="protein sequence ID" value="XKQ38539.1"/>
    <property type="molecule type" value="Genomic_DNA"/>
</dbReference>
<dbReference type="Proteomes" id="UP000076193">
    <property type="component" value="Chromosome"/>
</dbReference>
<evidence type="ECO:0000313" key="1">
    <source>
        <dbReference type="EMBL" id="XKQ38539.1"/>
    </source>
</evidence>
<name>A0ACD5EZZ7_RHILE</name>
<evidence type="ECO:0000313" key="2">
    <source>
        <dbReference type="Proteomes" id="UP000076193"/>
    </source>
</evidence>
<gene>
    <name evidence="1" type="ORF">A4A59_015515</name>
</gene>